<evidence type="ECO:0000313" key="13">
    <source>
        <dbReference type="EMBL" id="WPY00604.1"/>
    </source>
</evidence>
<keyword evidence="14" id="KW-1185">Reference proteome</keyword>
<comment type="similarity">
    <text evidence="12">Belongs to the LpxC family.</text>
</comment>
<dbReference type="Gene3D" id="3.30.1700.10">
    <property type="entry name" value="lpxc deacetylase, domain 2"/>
    <property type="match status" value="1"/>
</dbReference>
<evidence type="ECO:0000256" key="11">
    <source>
        <dbReference type="ARBA" id="ARBA00024535"/>
    </source>
</evidence>
<evidence type="ECO:0000256" key="2">
    <source>
        <dbReference type="ARBA" id="ARBA00002923"/>
    </source>
</evidence>
<name>A0ABZ0URD3_9RICK</name>
<accession>A0ABZ0URD3</accession>
<keyword evidence="5 12" id="KW-0444">Lipid biosynthesis</keyword>
<dbReference type="InterPro" id="IPR011334">
    <property type="entry name" value="UDP-acyl_GlcNac_deAcase_C"/>
</dbReference>
<comment type="cofactor">
    <cofactor evidence="1 12">
        <name>Zn(2+)</name>
        <dbReference type="ChEBI" id="CHEBI:29105"/>
    </cofactor>
</comment>
<dbReference type="InterPro" id="IPR015870">
    <property type="entry name" value="UDP-acyl_N-AcGlcN_deAcase_N"/>
</dbReference>
<keyword evidence="9 12" id="KW-0862">Zinc</keyword>
<comment type="pathway">
    <text evidence="3 12">Glycolipid biosynthesis; lipid IV(A) biosynthesis; lipid IV(A) from (3R)-3-hydroxytetradecanoyl-[acyl-carrier-protein] and UDP-N-acetyl-alpha-D-glucosamine: step 2/6.</text>
</comment>
<keyword evidence="10 12" id="KW-0443">Lipid metabolism</keyword>
<evidence type="ECO:0000256" key="12">
    <source>
        <dbReference type="HAMAP-Rule" id="MF_00388"/>
    </source>
</evidence>
<dbReference type="InterPro" id="IPR020568">
    <property type="entry name" value="Ribosomal_Su5_D2-typ_SF"/>
</dbReference>
<protein>
    <recommendedName>
        <fullName evidence="4 12">UDP-3-O-acyl-N-acetylglucosamine deacetylase</fullName>
        <shortName evidence="12">UDP-3-O-acyl-GlcNAc deacetylase</shortName>
        <ecNumber evidence="4 12">3.5.1.108</ecNumber>
    </recommendedName>
    <alternativeName>
        <fullName evidence="12">UDP-3-O-[R-3-hydroxymyristoyl]-N-acetylglucosamine deacetylase</fullName>
    </alternativeName>
</protein>
<dbReference type="SUPFAM" id="SSF54211">
    <property type="entry name" value="Ribosomal protein S5 domain 2-like"/>
    <property type="match status" value="2"/>
</dbReference>
<gene>
    <name evidence="12" type="primary">lpxC</name>
    <name evidence="13" type="ORF">Trichorick_00485</name>
</gene>
<dbReference type="Gene3D" id="3.30.230.20">
    <property type="entry name" value="lpxc deacetylase, domain 1"/>
    <property type="match status" value="1"/>
</dbReference>
<sequence length="292" mass="32521">MLKHLYAQSTIINPISCYGIGVHSGQNIQLTLKPTKPNTGIIFVRTDVQSEINYIAASYLNVADTAMSTNLQNQHIRVSTIEHLMAALWGCGIDNVIVELDGPEVPIMDGSSKAFVFMIECAGKKLQNVAKKYLKILKEIRVSDQNREIIASKSKTMHINLTIEFDSKVIGKQNLLFSQTINSFKENLANARTFGFLNELDYLKDRGLAQGASLDNAIGIDRDTILNHDGLRYEDEFVRHKALDMVGDLYTSTANIVASFNALKTGHQLNNELLHKIFSDSQAYTWVGAKDL</sequence>
<comment type="catalytic activity">
    <reaction evidence="11 12">
        <text>a UDP-3-O-[(3R)-3-hydroxyacyl]-N-acetyl-alpha-D-glucosamine + H2O = a UDP-3-O-[(3R)-3-hydroxyacyl]-alpha-D-glucosamine + acetate</text>
        <dbReference type="Rhea" id="RHEA:67816"/>
        <dbReference type="ChEBI" id="CHEBI:15377"/>
        <dbReference type="ChEBI" id="CHEBI:30089"/>
        <dbReference type="ChEBI" id="CHEBI:137740"/>
        <dbReference type="ChEBI" id="CHEBI:173225"/>
        <dbReference type="EC" id="3.5.1.108"/>
    </reaction>
</comment>
<evidence type="ECO:0000256" key="3">
    <source>
        <dbReference type="ARBA" id="ARBA00005002"/>
    </source>
</evidence>
<feature type="binding site" evidence="12">
    <location>
        <position position="83"/>
    </location>
    <ligand>
        <name>Zn(2+)</name>
        <dbReference type="ChEBI" id="CHEBI:29105"/>
    </ligand>
</feature>
<evidence type="ECO:0000256" key="8">
    <source>
        <dbReference type="ARBA" id="ARBA00022801"/>
    </source>
</evidence>
<proteinExistence type="inferred from homology"/>
<dbReference type="HAMAP" id="MF_00388">
    <property type="entry name" value="LpxC"/>
    <property type="match status" value="1"/>
</dbReference>
<evidence type="ECO:0000256" key="1">
    <source>
        <dbReference type="ARBA" id="ARBA00001947"/>
    </source>
</evidence>
<evidence type="ECO:0000256" key="6">
    <source>
        <dbReference type="ARBA" id="ARBA00022556"/>
    </source>
</evidence>
<keyword evidence="8 12" id="KW-0378">Hydrolase</keyword>
<evidence type="ECO:0000256" key="7">
    <source>
        <dbReference type="ARBA" id="ARBA00022723"/>
    </source>
</evidence>
<keyword evidence="6 12" id="KW-0441">Lipid A biosynthesis</keyword>
<evidence type="ECO:0000313" key="14">
    <source>
        <dbReference type="Proteomes" id="UP001326613"/>
    </source>
</evidence>
<evidence type="ECO:0000256" key="9">
    <source>
        <dbReference type="ARBA" id="ARBA00022833"/>
    </source>
</evidence>
<dbReference type="NCBIfam" id="TIGR00325">
    <property type="entry name" value="lpxC"/>
    <property type="match status" value="1"/>
</dbReference>
<dbReference type="EMBL" id="CP112932">
    <property type="protein sequence ID" value="WPY00604.1"/>
    <property type="molecule type" value="Genomic_DNA"/>
</dbReference>
<dbReference type="PANTHER" id="PTHR33694:SF1">
    <property type="entry name" value="UDP-3-O-ACYL-N-ACETYLGLUCOSAMINE DEACETYLASE 1, MITOCHONDRIAL-RELATED"/>
    <property type="match status" value="1"/>
</dbReference>
<evidence type="ECO:0000256" key="5">
    <source>
        <dbReference type="ARBA" id="ARBA00022516"/>
    </source>
</evidence>
<feature type="binding site" evidence="12">
    <location>
        <position position="244"/>
    </location>
    <ligand>
        <name>Zn(2+)</name>
        <dbReference type="ChEBI" id="CHEBI:29105"/>
    </ligand>
</feature>
<dbReference type="RefSeq" id="WP_323738659.1">
    <property type="nucleotide sequence ID" value="NZ_CP112932.1"/>
</dbReference>
<keyword evidence="7 12" id="KW-0479">Metal-binding</keyword>
<evidence type="ECO:0000256" key="10">
    <source>
        <dbReference type="ARBA" id="ARBA00023098"/>
    </source>
</evidence>
<evidence type="ECO:0000256" key="4">
    <source>
        <dbReference type="ARBA" id="ARBA00012745"/>
    </source>
</evidence>
<dbReference type="Pfam" id="PF03331">
    <property type="entry name" value="LpxC"/>
    <property type="match status" value="1"/>
</dbReference>
<organism evidence="13 14">
    <name type="scientific">Candidatus Trichorickettsia mobilis</name>
    <dbReference type="NCBI Taxonomy" id="1346319"/>
    <lineage>
        <taxon>Bacteria</taxon>
        <taxon>Pseudomonadati</taxon>
        <taxon>Pseudomonadota</taxon>
        <taxon>Alphaproteobacteria</taxon>
        <taxon>Rickettsiales</taxon>
        <taxon>Rickettsiaceae</taxon>
        <taxon>Rickettsieae</taxon>
        <taxon>Candidatus Trichorickettsia</taxon>
    </lineage>
</organism>
<dbReference type="Proteomes" id="UP001326613">
    <property type="component" value="Chromosome"/>
</dbReference>
<reference evidence="13 14" key="1">
    <citation type="submission" date="2022-10" db="EMBL/GenBank/DDBJ databases">
        <title>Host association and intracellularity evolved multiple times independently in the Rickettsiales.</title>
        <authorList>
            <person name="Castelli M."/>
            <person name="Nardi T."/>
            <person name="Gammuto L."/>
            <person name="Bellinzona G."/>
            <person name="Sabaneyeva E."/>
            <person name="Potekhin A."/>
            <person name="Serra V."/>
            <person name="Petroni G."/>
            <person name="Sassera D."/>
        </authorList>
    </citation>
    <scope>NUCLEOTIDE SEQUENCE [LARGE SCALE GENOMIC DNA]</scope>
    <source>
        <strain evidence="13 14">Kr 154-4</strain>
    </source>
</reference>
<feature type="binding site" evidence="12">
    <location>
        <position position="240"/>
    </location>
    <ligand>
        <name>Zn(2+)</name>
        <dbReference type="ChEBI" id="CHEBI:29105"/>
    </ligand>
</feature>
<dbReference type="PANTHER" id="PTHR33694">
    <property type="entry name" value="UDP-3-O-ACYL-N-ACETYLGLUCOSAMINE DEACETYLASE 1, MITOCHONDRIAL-RELATED"/>
    <property type="match status" value="1"/>
</dbReference>
<dbReference type="InterPro" id="IPR004463">
    <property type="entry name" value="UDP-acyl_GlcNac_deAcase"/>
</dbReference>
<comment type="function">
    <text evidence="2 12">Catalyzes the hydrolysis of UDP-3-O-myristoyl-N-acetylglucosamine to form UDP-3-O-myristoylglucosamine and acetate, the committed step in lipid A biosynthesis.</text>
</comment>
<feature type="active site" description="Proton donor" evidence="12">
    <location>
        <position position="267"/>
    </location>
</feature>
<dbReference type="EC" id="3.5.1.108" evidence="4 12"/>